<comment type="subcellular location">
    <subcellularLocation>
        <location evidence="3">Cell projection</location>
        <location evidence="3">Cilium</location>
    </subcellularLocation>
    <subcellularLocation>
        <location evidence="1">Cytoplasm</location>
        <location evidence="1">Cytoskeleton</location>
        <location evidence="1">Microtubule organizing center</location>
        <location evidence="1">Centrosome</location>
        <location evidence="1">Centriole</location>
    </subcellularLocation>
    <subcellularLocation>
        <location evidence="2">Nucleus</location>
    </subcellularLocation>
</comment>
<proteinExistence type="inferred from homology"/>
<dbReference type="GO" id="GO:0005874">
    <property type="term" value="C:microtubule"/>
    <property type="evidence" value="ECO:0007669"/>
    <property type="project" value="UniProtKB-KW"/>
</dbReference>
<feature type="domain" description="Tubulin/FtsZ GTPase" evidence="14">
    <location>
        <begin position="3"/>
        <end position="198"/>
    </location>
</feature>
<evidence type="ECO:0000256" key="12">
    <source>
        <dbReference type="ARBA" id="ARBA00030594"/>
    </source>
</evidence>
<evidence type="ECO:0000256" key="5">
    <source>
        <dbReference type="ARBA" id="ARBA00014184"/>
    </source>
</evidence>
<evidence type="ECO:0000256" key="13">
    <source>
        <dbReference type="ARBA" id="ARBA00046149"/>
    </source>
</evidence>
<dbReference type="Proteomes" id="UP000785679">
    <property type="component" value="Unassembled WGS sequence"/>
</dbReference>
<dbReference type="GO" id="GO:0005929">
    <property type="term" value="C:cilium"/>
    <property type="evidence" value="ECO:0007669"/>
    <property type="project" value="UniProtKB-SubCell"/>
</dbReference>
<dbReference type="GO" id="GO:0005814">
    <property type="term" value="C:centriole"/>
    <property type="evidence" value="ECO:0007669"/>
    <property type="project" value="UniProtKB-SubCell"/>
</dbReference>
<comment type="similarity">
    <text evidence="4">Belongs to the tubulin family.</text>
</comment>
<evidence type="ECO:0000256" key="8">
    <source>
        <dbReference type="ARBA" id="ARBA00022794"/>
    </source>
</evidence>
<evidence type="ECO:0000256" key="10">
    <source>
        <dbReference type="ARBA" id="ARBA00023242"/>
    </source>
</evidence>
<protein>
    <recommendedName>
        <fullName evidence="5">Tubulin delta chain</fullName>
    </recommendedName>
    <alternativeName>
        <fullName evidence="12">Delta-tubulin</fullName>
    </alternativeName>
</protein>
<dbReference type="EMBL" id="RRYP01010060">
    <property type="protein sequence ID" value="TNV78638.1"/>
    <property type="molecule type" value="Genomic_DNA"/>
</dbReference>
<evidence type="ECO:0000256" key="4">
    <source>
        <dbReference type="ARBA" id="ARBA00009636"/>
    </source>
</evidence>
<reference evidence="15" key="1">
    <citation type="submission" date="2019-06" db="EMBL/GenBank/DDBJ databases">
        <authorList>
            <person name="Zheng W."/>
        </authorList>
    </citation>
    <scope>NUCLEOTIDE SEQUENCE</scope>
    <source>
        <strain evidence="15">QDHG01</strain>
    </source>
</reference>
<dbReference type="AlphaFoldDB" id="A0A8J8NNN4"/>
<keyword evidence="9" id="KW-0342">GTP-binding</keyword>
<dbReference type="GO" id="GO:0007017">
    <property type="term" value="P:microtubule-based process"/>
    <property type="evidence" value="ECO:0007669"/>
    <property type="project" value="InterPro"/>
</dbReference>
<evidence type="ECO:0000256" key="2">
    <source>
        <dbReference type="ARBA" id="ARBA00004123"/>
    </source>
</evidence>
<evidence type="ECO:0000256" key="1">
    <source>
        <dbReference type="ARBA" id="ARBA00004114"/>
    </source>
</evidence>
<evidence type="ECO:0000256" key="9">
    <source>
        <dbReference type="ARBA" id="ARBA00023134"/>
    </source>
</evidence>
<comment type="function">
    <text evidence="13">Acts as a positive regulator of hedgehog signaling and regulates ciliary function.</text>
</comment>
<dbReference type="InterPro" id="IPR023123">
    <property type="entry name" value="Tubulin_C"/>
</dbReference>
<dbReference type="GO" id="GO:0005200">
    <property type="term" value="F:structural constituent of cytoskeleton"/>
    <property type="evidence" value="ECO:0007669"/>
    <property type="project" value="InterPro"/>
</dbReference>
<accession>A0A8J8NNN4</accession>
<keyword evidence="10" id="KW-0539">Nucleus</keyword>
<evidence type="ECO:0000259" key="14">
    <source>
        <dbReference type="Pfam" id="PF00091"/>
    </source>
</evidence>
<name>A0A8J8NNN4_HALGN</name>
<organism evidence="15 16">
    <name type="scientific">Halteria grandinella</name>
    <dbReference type="NCBI Taxonomy" id="5974"/>
    <lineage>
        <taxon>Eukaryota</taxon>
        <taxon>Sar</taxon>
        <taxon>Alveolata</taxon>
        <taxon>Ciliophora</taxon>
        <taxon>Intramacronucleata</taxon>
        <taxon>Spirotrichea</taxon>
        <taxon>Stichotrichia</taxon>
        <taxon>Sporadotrichida</taxon>
        <taxon>Halteriidae</taxon>
        <taxon>Halteria</taxon>
    </lineage>
</organism>
<evidence type="ECO:0000313" key="15">
    <source>
        <dbReference type="EMBL" id="TNV78638.1"/>
    </source>
</evidence>
<dbReference type="GO" id="GO:0030030">
    <property type="term" value="P:cell projection organization"/>
    <property type="evidence" value="ECO:0007669"/>
    <property type="project" value="UniProtKB-KW"/>
</dbReference>
<dbReference type="GO" id="GO:0005525">
    <property type="term" value="F:GTP binding"/>
    <property type="evidence" value="ECO:0007669"/>
    <property type="project" value="UniProtKB-KW"/>
</dbReference>
<keyword evidence="6" id="KW-0493">Microtubule</keyword>
<dbReference type="PRINTS" id="PR01161">
    <property type="entry name" value="TUBULIN"/>
</dbReference>
<dbReference type="InterPro" id="IPR008280">
    <property type="entry name" value="Tub_FtsZ_C"/>
</dbReference>
<dbReference type="PANTHER" id="PTHR11588">
    <property type="entry name" value="TUBULIN"/>
    <property type="match status" value="1"/>
</dbReference>
<dbReference type="InterPro" id="IPR036525">
    <property type="entry name" value="Tubulin/FtsZ_GTPase_sf"/>
</dbReference>
<dbReference type="SUPFAM" id="SSF55307">
    <property type="entry name" value="Tubulin C-terminal domain-like"/>
    <property type="match status" value="1"/>
</dbReference>
<dbReference type="InterPro" id="IPR000217">
    <property type="entry name" value="Tubulin"/>
</dbReference>
<dbReference type="Gene3D" id="3.40.50.1440">
    <property type="entry name" value="Tubulin/FtsZ, GTPase domain"/>
    <property type="match status" value="1"/>
</dbReference>
<dbReference type="Pfam" id="PF00091">
    <property type="entry name" value="Tubulin"/>
    <property type="match status" value="1"/>
</dbReference>
<keyword evidence="16" id="KW-1185">Reference proteome</keyword>
<evidence type="ECO:0000256" key="3">
    <source>
        <dbReference type="ARBA" id="ARBA00004138"/>
    </source>
</evidence>
<dbReference type="SUPFAM" id="SSF52490">
    <property type="entry name" value="Tubulin nucleotide-binding domain-like"/>
    <property type="match status" value="1"/>
</dbReference>
<sequence>MKEIIQVGFGQAGCNLTLSLLEQLASELHPTDTLYSESESTGNLSARVILADTDGEMPMIAKKYYPKGLSMVNPDLISTGRDGSCVCQSRGQFTTGRETAQSVEELYRKVLEGCDQLMGIIVHSSVGGGVGSGTMGRFIDQVCANQKGVSIVNNVLYANGRTNADQVVECYNSVLSTLPLLNASEMVIMNTNAGLSNYNQVNQRIERPTFRDMNRLNSQAMSHLLGHFELKQDMSSLASSLVPHNLFKFLTPSFTSNHLPYLDVTSEHALLTKQLFSPSFYLLHSDYQADTRQPHTIEPIRHMASGLFYRGSDWSQEKIASGLDWGSPNPSWAGQRDTKHKYVRQLGVGWFQDFPNYTMSIQQAKKGGMEGEQIRPKSAIALHQNDFSKKVLREACDNFDRMYSKRAFVHWFVGEGQSEGEFPESREQLEAVLKDYESYMSPYEEENE</sequence>
<dbReference type="InterPro" id="IPR002967">
    <property type="entry name" value="Delta_tubulin"/>
</dbReference>
<keyword evidence="8" id="KW-0970">Cilium biogenesis/degradation</keyword>
<evidence type="ECO:0000256" key="7">
    <source>
        <dbReference type="ARBA" id="ARBA00022741"/>
    </source>
</evidence>
<evidence type="ECO:0000313" key="16">
    <source>
        <dbReference type="Proteomes" id="UP000785679"/>
    </source>
</evidence>
<dbReference type="InterPro" id="IPR003008">
    <property type="entry name" value="Tubulin_FtsZ_GTPase"/>
</dbReference>
<dbReference type="GO" id="GO:0005634">
    <property type="term" value="C:nucleus"/>
    <property type="evidence" value="ECO:0007669"/>
    <property type="project" value="UniProtKB-SubCell"/>
</dbReference>
<gene>
    <name evidence="15" type="ORF">FGO68_gene3602</name>
</gene>
<keyword evidence="11" id="KW-0966">Cell projection</keyword>
<evidence type="ECO:0000256" key="6">
    <source>
        <dbReference type="ARBA" id="ARBA00022701"/>
    </source>
</evidence>
<dbReference type="Gene3D" id="1.10.287.600">
    <property type="entry name" value="Helix hairpin bin"/>
    <property type="match status" value="1"/>
</dbReference>
<evidence type="ECO:0000256" key="11">
    <source>
        <dbReference type="ARBA" id="ARBA00023273"/>
    </source>
</evidence>
<comment type="caution">
    <text evidence="15">The sequence shown here is derived from an EMBL/GenBank/DDBJ whole genome shotgun (WGS) entry which is preliminary data.</text>
</comment>
<dbReference type="PRINTS" id="PR01224">
    <property type="entry name" value="DELTATUBULIN"/>
</dbReference>
<keyword evidence="7" id="KW-0547">Nucleotide-binding</keyword>